<evidence type="ECO:0000256" key="1">
    <source>
        <dbReference type="SAM" id="MobiDB-lite"/>
    </source>
</evidence>
<feature type="compositionally biased region" description="Low complexity" evidence="1">
    <location>
        <begin position="47"/>
        <end position="57"/>
    </location>
</feature>
<proteinExistence type="predicted"/>
<keyword evidence="3" id="KW-1185">Reference proteome</keyword>
<protein>
    <submittedName>
        <fullName evidence="2">Uncharacterized protein</fullName>
    </submittedName>
</protein>
<dbReference type="AlphaFoldDB" id="A0A9W4E3E9"/>
<accession>A0A9W4E3E9</accession>
<evidence type="ECO:0000313" key="3">
    <source>
        <dbReference type="Proteomes" id="UP001152519"/>
    </source>
</evidence>
<organism evidence="2 3">
    <name type="scientific">Actinacidiphila cocklensis</name>
    <dbReference type="NCBI Taxonomy" id="887465"/>
    <lineage>
        <taxon>Bacteria</taxon>
        <taxon>Bacillati</taxon>
        <taxon>Actinomycetota</taxon>
        <taxon>Actinomycetes</taxon>
        <taxon>Kitasatosporales</taxon>
        <taxon>Streptomycetaceae</taxon>
        <taxon>Actinacidiphila</taxon>
    </lineage>
</organism>
<feature type="compositionally biased region" description="Basic and acidic residues" evidence="1">
    <location>
        <begin position="455"/>
        <end position="465"/>
    </location>
</feature>
<evidence type="ECO:0000313" key="2">
    <source>
        <dbReference type="EMBL" id="CAG6392012.1"/>
    </source>
</evidence>
<feature type="compositionally biased region" description="Basic and acidic residues" evidence="1">
    <location>
        <begin position="359"/>
        <end position="374"/>
    </location>
</feature>
<feature type="compositionally biased region" description="Basic residues" evidence="1">
    <location>
        <begin position="415"/>
        <end position="425"/>
    </location>
</feature>
<feature type="compositionally biased region" description="Basic and acidic residues" evidence="1">
    <location>
        <begin position="29"/>
        <end position="38"/>
    </location>
</feature>
<dbReference type="EMBL" id="CAJSLV010000042">
    <property type="protein sequence ID" value="CAG6392012.1"/>
    <property type="molecule type" value="Genomic_DNA"/>
</dbReference>
<feature type="compositionally biased region" description="Low complexity" evidence="1">
    <location>
        <begin position="499"/>
        <end position="509"/>
    </location>
</feature>
<dbReference type="Proteomes" id="UP001152519">
    <property type="component" value="Unassembled WGS sequence"/>
</dbReference>
<feature type="region of interest" description="Disordered" evidence="1">
    <location>
        <begin position="1"/>
        <end position="78"/>
    </location>
</feature>
<feature type="region of interest" description="Disordered" evidence="1">
    <location>
        <begin position="348"/>
        <end position="528"/>
    </location>
</feature>
<reference evidence="2" key="1">
    <citation type="submission" date="2021-05" db="EMBL/GenBank/DDBJ databases">
        <authorList>
            <person name="Arsene-Ploetze F."/>
        </authorList>
    </citation>
    <scope>NUCLEOTIDE SEQUENCE</scope>
    <source>
        <strain evidence="2">DSM 42138</strain>
    </source>
</reference>
<sequence>MRVSGGRCSSASHLVELGPEGPVPQVPDRGVEVRDDQQRPGPPVVQRRGLLRTLLPGGAPGYPPASRAAAPGRSGGGAQVRGEVVGQLVDGGADVLLLVVQVDVAGALDPVDLRGAGGAAVGFQSHPRGDGVLAEDLQHRARADQRDGVEDVAGGHHVDALPGEELRGALVVAALAAVVLPAFDTVPSAELAGLLRGLGEHGHHPGVLVAGGGGTRLGGGVQQGLEDGRGLGAVGAVAELSGGFCGGHRGDGLDAVVACGGGQRVAAGGADAQNADAVGVDLDPGDERGDSGLEVLHALGGVLKTARDAAGLPLVGRVEGEGDEAAVGHLLRVQARGLLLHTRAGVTDDQRRARAGRRGVREVEVRLRHLDQPRPIRPAPDGPDRRARQPVPRRPPHSHPREQRAASGLSARVTARPHGRRRLRRPWPAPVGARTTQHREELDPAGCPFLTRTTGDPRDHDDRSRFATGPDMLLDGRDTAAGPGTGTSRGGMDRPDACATCGAATPRGRAAGRGRASRWASPVARRTS</sequence>
<gene>
    <name evidence="2" type="ORF">SCOCK_140210</name>
</gene>
<comment type="caution">
    <text evidence="2">The sequence shown here is derived from an EMBL/GenBank/DDBJ whole genome shotgun (WGS) entry which is preliminary data.</text>
</comment>
<name>A0A9W4E3E9_9ACTN</name>